<accession>A0A0L0S938</accession>
<evidence type="ECO:0000313" key="2">
    <source>
        <dbReference type="EMBL" id="KNE58951.1"/>
    </source>
</evidence>
<evidence type="ECO:0000256" key="1">
    <source>
        <dbReference type="SAM" id="MobiDB-lite"/>
    </source>
</evidence>
<dbReference type="VEuPathDB" id="FungiDB:AMAG_03308"/>
<name>A0A0L0S938_ALLM3</name>
<reference evidence="2 3" key="1">
    <citation type="submission" date="2009-11" db="EMBL/GenBank/DDBJ databases">
        <title>Annotation of Allomyces macrogynus ATCC 38327.</title>
        <authorList>
            <consortium name="The Broad Institute Genome Sequencing Platform"/>
            <person name="Russ C."/>
            <person name="Cuomo C."/>
            <person name="Burger G."/>
            <person name="Gray M.W."/>
            <person name="Holland P.W.H."/>
            <person name="King N."/>
            <person name="Lang F.B.F."/>
            <person name="Roger A.J."/>
            <person name="Ruiz-Trillo I."/>
            <person name="Young S.K."/>
            <person name="Zeng Q."/>
            <person name="Gargeya S."/>
            <person name="Fitzgerald M."/>
            <person name="Haas B."/>
            <person name="Abouelleil A."/>
            <person name="Alvarado L."/>
            <person name="Arachchi H.M."/>
            <person name="Berlin A."/>
            <person name="Chapman S.B."/>
            <person name="Gearin G."/>
            <person name="Goldberg J."/>
            <person name="Griggs A."/>
            <person name="Gujja S."/>
            <person name="Hansen M."/>
            <person name="Heiman D."/>
            <person name="Howarth C."/>
            <person name="Larimer J."/>
            <person name="Lui A."/>
            <person name="MacDonald P.J.P."/>
            <person name="McCowen C."/>
            <person name="Montmayeur A."/>
            <person name="Murphy C."/>
            <person name="Neiman D."/>
            <person name="Pearson M."/>
            <person name="Priest M."/>
            <person name="Roberts A."/>
            <person name="Saif S."/>
            <person name="Shea T."/>
            <person name="Sisk P."/>
            <person name="Stolte C."/>
            <person name="Sykes S."/>
            <person name="Wortman J."/>
            <person name="Nusbaum C."/>
            <person name="Birren B."/>
        </authorList>
    </citation>
    <scope>NUCLEOTIDE SEQUENCE [LARGE SCALE GENOMIC DNA]</scope>
    <source>
        <strain evidence="2 3">ATCC 38327</strain>
    </source>
</reference>
<reference evidence="3" key="2">
    <citation type="submission" date="2009-11" db="EMBL/GenBank/DDBJ databases">
        <title>The Genome Sequence of Allomyces macrogynus strain ATCC 38327.</title>
        <authorList>
            <consortium name="The Broad Institute Genome Sequencing Platform"/>
            <person name="Russ C."/>
            <person name="Cuomo C."/>
            <person name="Shea T."/>
            <person name="Young S.K."/>
            <person name="Zeng Q."/>
            <person name="Koehrsen M."/>
            <person name="Haas B."/>
            <person name="Borodovsky M."/>
            <person name="Guigo R."/>
            <person name="Alvarado L."/>
            <person name="Berlin A."/>
            <person name="Borenstein D."/>
            <person name="Chen Z."/>
            <person name="Engels R."/>
            <person name="Freedman E."/>
            <person name="Gellesch M."/>
            <person name="Goldberg J."/>
            <person name="Griggs A."/>
            <person name="Gujja S."/>
            <person name="Heiman D."/>
            <person name="Hepburn T."/>
            <person name="Howarth C."/>
            <person name="Jen D."/>
            <person name="Larson L."/>
            <person name="Lewis B."/>
            <person name="Mehta T."/>
            <person name="Park D."/>
            <person name="Pearson M."/>
            <person name="Roberts A."/>
            <person name="Saif S."/>
            <person name="Shenoy N."/>
            <person name="Sisk P."/>
            <person name="Stolte C."/>
            <person name="Sykes S."/>
            <person name="Walk T."/>
            <person name="White J."/>
            <person name="Yandava C."/>
            <person name="Burger G."/>
            <person name="Gray M.W."/>
            <person name="Holland P.W.H."/>
            <person name="King N."/>
            <person name="Lang F.B.F."/>
            <person name="Roger A.J."/>
            <person name="Ruiz-Trillo I."/>
            <person name="Lander E."/>
            <person name="Nusbaum C."/>
        </authorList>
    </citation>
    <scope>NUCLEOTIDE SEQUENCE [LARGE SCALE GENOMIC DNA]</scope>
    <source>
        <strain evidence="3">ATCC 38327</strain>
    </source>
</reference>
<dbReference type="EMBL" id="GG745334">
    <property type="protein sequence ID" value="KNE58951.1"/>
    <property type="molecule type" value="Genomic_DNA"/>
</dbReference>
<protein>
    <submittedName>
        <fullName evidence="2">Uncharacterized protein</fullName>
    </submittedName>
</protein>
<gene>
    <name evidence="2" type="ORF">AMAG_03308</name>
</gene>
<organism evidence="2 3">
    <name type="scientific">Allomyces macrogynus (strain ATCC 38327)</name>
    <name type="common">Allomyces javanicus var. macrogynus</name>
    <dbReference type="NCBI Taxonomy" id="578462"/>
    <lineage>
        <taxon>Eukaryota</taxon>
        <taxon>Fungi</taxon>
        <taxon>Fungi incertae sedis</taxon>
        <taxon>Blastocladiomycota</taxon>
        <taxon>Blastocladiomycetes</taxon>
        <taxon>Blastocladiales</taxon>
        <taxon>Blastocladiaceae</taxon>
        <taxon>Allomyces</taxon>
    </lineage>
</organism>
<evidence type="ECO:0000313" key="3">
    <source>
        <dbReference type="Proteomes" id="UP000054350"/>
    </source>
</evidence>
<dbReference type="AlphaFoldDB" id="A0A0L0S938"/>
<sequence length="172" mass="18190">MAAAPNTWDPLAALALADAANDPETAEVVQLMQLKHNRRLAEMAQTAVAAHRRAVNARLVQSAAAVESATDRIAQASFASFLAQFDDQTARSSKARDEMVASVHRHAACTKDAHAQISRMLTDHDRATHDRLAAHLASVPSIGAELAVPGGKHTPLPPPAGNGDPMQGVERT</sequence>
<dbReference type="Proteomes" id="UP000054350">
    <property type="component" value="Unassembled WGS sequence"/>
</dbReference>
<feature type="region of interest" description="Disordered" evidence="1">
    <location>
        <begin position="145"/>
        <end position="172"/>
    </location>
</feature>
<keyword evidence="3" id="KW-1185">Reference proteome</keyword>
<proteinExistence type="predicted"/>